<dbReference type="Proteomes" id="UP000002376">
    <property type="component" value="Chromosome"/>
</dbReference>
<keyword evidence="1" id="KW-0813">Transport</keyword>
<reference key="3">
    <citation type="submission" date="2010-02" db="EMBL/GenBank/DDBJ databases">
        <title>Complete genome sequence of Thermosphaera aggregans type strain (M11TL).</title>
        <authorList>
            <consortium name="US DOE Joint Genome Institute (JGI-PGF)"/>
            <person name="Spring S."/>
            <person name="Lapidus A."/>
            <person name="Munk C."/>
            <person name="Schroeder M."/>
            <person name="Glavina Del Rio T."/>
            <person name="Tice H."/>
            <person name="Copeland A."/>
            <person name="Cheng J.-F."/>
            <person name="Lucas S."/>
            <person name="Chen F."/>
            <person name="Nolan M."/>
            <person name="Bruce D."/>
            <person name="Goodwin L."/>
            <person name="Pitluck S."/>
            <person name="Ivanova N."/>
            <person name="Mavromatis K."/>
            <person name="Ovchinnikova G."/>
            <person name="Pati A."/>
            <person name="Chen A."/>
            <person name="Palaniappan K."/>
            <person name="Land M."/>
            <person name="Hauser L."/>
            <person name="Chang Y.-J."/>
            <person name="Jeffries C.C."/>
            <person name="Brettin T."/>
            <person name="Detter J.C."/>
            <person name="Tapia R."/>
            <person name="Han C."/>
            <person name="Chain P."/>
            <person name="Heimerl T."/>
            <person name="Weik F."/>
            <person name="Goker M."/>
            <person name="Rachel R."/>
            <person name="Bristow J."/>
            <person name="Eisen J.A."/>
            <person name="Markowitz V."/>
            <person name="Hugenholtz P."/>
            <person name="Kyrpides N.C."/>
            <person name="Klenk H.-P."/>
        </authorList>
    </citation>
    <scope>NUCLEOTIDE SEQUENCE</scope>
    <source>
        <strain>DSM 11486</strain>
    </source>
</reference>
<dbReference type="InterPro" id="IPR027417">
    <property type="entry name" value="P-loop_NTPase"/>
</dbReference>
<dbReference type="PROSITE" id="PS00675">
    <property type="entry name" value="SIGMA54_INTERACT_1"/>
    <property type="match status" value="1"/>
</dbReference>
<dbReference type="EMBL" id="CP001939">
    <property type="protein sequence ID" value="ADG90568.1"/>
    <property type="molecule type" value="Genomic_DNA"/>
</dbReference>
<organism evidence="5 6">
    <name type="scientific">Thermosphaera aggregans (strain DSM 11486 / M11TL)</name>
    <dbReference type="NCBI Taxonomy" id="633148"/>
    <lineage>
        <taxon>Archaea</taxon>
        <taxon>Thermoproteota</taxon>
        <taxon>Thermoprotei</taxon>
        <taxon>Desulfurococcales</taxon>
        <taxon>Desulfurococcaceae</taxon>
        <taxon>Thermosphaera</taxon>
    </lineage>
</organism>
<evidence type="ECO:0000256" key="2">
    <source>
        <dbReference type="ARBA" id="ARBA00022741"/>
    </source>
</evidence>
<reference evidence="6" key="2">
    <citation type="journal article" date="2010" name="Stand. Genomic Sci.">
        <title>Complete genome sequence of Thermosphaera aggregans type strain (M11TLT).</title>
        <authorList>
            <person name="Spring S."/>
            <person name="Rachel R."/>
            <person name="Lapidus A."/>
            <person name="Davenport K."/>
            <person name="Tice H."/>
            <person name="Copeland A."/>
            <person name="Cheng J.-F."/>
            <person name="Lucas S."/>
            <person name="Chen F."/>
            <person name="Nolan M."/>
            <person name="Bruce D."/>
            <person name="Goodwin L."/>
            <person name="Pitluck S."/>
            <person name="Ivanova N."/>
            <person name="Mavromatis K."/>
            <person name="Ovchinnikova G."/>
            <person name="Pati A."/>
            <person name="Chen A."/>
            <person name="Palaniappan K."/>
            <person name="Land M."/>
            <person name="Hauser L."/>
            <person name="Chang Y.-J."/>
            <person name="Jeffries C.C."/>
            <person name="Brettin T."/>
            <person name="Detter J.C."/>
            <person name="Tapia R."/>
            <person name="Han C."/>
            <person name="Heimerl T."/>
            <person name="Weikl F."/>
            <person name="Brambilla E."/>
            <person name="Goker M."/>
            <person name="Bristow J."/>
            <person name="Eisen J.A."/>
            <person name="Markowitz V."/>
            <person name="Hugenholtz P."/>
            <person name="Kyrpides N.C."/>
            <person name="Klenk H.-P."/>
        </authorList>
    </citation>
    <scope>NUCLEOTIDE SEQUENCE [LARGE SCALE GENOMIC DNA]</scope>
    <source>
        <strain evidence="6">DSM 11486 / M11TL</strain>
    </source>
</reference>
<dbReference type="GO" id="GO:0005524">
    <property type="term" value="F:ATP binding"/>
    <property type="evidence" value="ECO:0007669"/>
    <property type="project" value="UniProtKB-KW"/>
</dbReference>
<dbReference type="eggNOG" id="arCOG00184">
    <property type="taxonomic scope" value="Archaea"/>
</dbReference>
<dbReference type="PANTHER" id="PTHR43776">
    <property type="entry name" value="TRANSPORT ATP-BINDING PROTEIN"/>
    <property type="match status" value="1"/>
</dbReference>
<dbReference type="SUPFAM" id="SSF52540">
    <property type="entry name" value="P-loop containing nucleoside triphosphate hydrolases"/>
    <property type="match status" value="1"/>
</dbReference>
<evidence type="ECO:0000256" key="3">
    <source>
        <dbReference type="ARBA" id="ARBA00022840"/>
    </source>
</evidence>
<dbReference type="STRING" id="633148.Tagg_0292"/>
<dbReference type="RefSeq" id="WP_013129161.1">
    <property type="nucleotide sequence ID" value="NC_014160.1"/>
</dbReference>
<keyword evidence="6" id="KW-1185">Reference proteome</keyword>
<keyword evidence="2" id="KW-0547">Nucleotide-binding</keyword>
<keyword evidence="3" id="KW-0067">ATP-binding</keyword>
<dbReference type="InterPro" id="IPR003439">
    <property type="entry name" value="ABC_transporter-like_ATP-bd"/>
</dbReference>
<gene>
    <name evidence="5" type="ordered locus">Tagg_0292</name>
</gene>
<dbReference type="SMART" id="SM00382">
    <property type="entry name" value="AAA"/>
    <property type="match status" value="1"/>
</dbReference>
<sequence length="266" mass="30272">MRLADLIIVKLENVTLGYYTIPRGWKSLFKVKQPVVFNVNLNIVDGEKVVIIGESGSGKTTLLKTILGILPPFEGRVYVLGKSIYDLPAKERRKITRQIGYVPQDPYKSLNPRVKIETVMKEPLEKDNLTDREIKERINEALRLVQLHEKILDYYPMQLSGGMMQRVLIARAIVHEPEILVLDEPTSALDVSIQAQVINLLNQIQRKLELAMLTVTHDLAVAQYLGDRVVIIHKGRIVEEGETRIVLSQPSHEYTRLLISSYRASI</sequence>
<evidence type="ECO:0000259" key="4">
    <source>
        <dbReference type="PROSITE" id="PS50893"/>
    </source>
</evidence>
<dbReference type="GO" id="GO:0055085">
    <property type="term" value="P:transmembrane transport"/>
    <property type="evidence" value="ECO:0007669"/>
    <property type="project" value="UniProtKB-ARBA"/>
</dbReference>
<dbReference type="InterPro" id="IPR050319">
    <property type="entry name" value="ABC_transp_ATP-bind"/>
</dbReference>
<protein>
    <submittedName>
        <fullName evidence="5">Sigma 54 interacting domain protein</fullName>
    </submittedName>
</protein>
<dbReference type="GeneID" id="9165305"/>
<dbReference type="HOGENOM" id="CLU_000604_1_23_2"/>
<dbReference type="InterPro" id="IPR003593">
    <property type="entry name" value="AAA+_ATPase"/>
</dbReference>
<dbReference type="AlphaFoldDB" id="D5U0B8"/>
<dbReference type="Gene3D" id="3.40.50.300">
    <property type="entry name" value="P-loop containing nucleotide triphosphate hydrolases"/>
    <property type="match status" value="1"/>
</dbReference>
<dbReference type="Pfam" id="PF00005">
    <property type="entry name" value="ABC_tran"/>
    <property type="match status" value="1"/>
</dbReference>
<dbReference type="CDD" id="cd03257">
    <property type="entry name" value="ABC_NikE_OppD_transporters"/>
    <property type="match status" value="1"/>
</dbReference>
<dbReference type="InterPro" id="IPR025662">
    <property type="entry name" value="Sigma_54_int_dom_ATP-bd_1"/>
</dbReference>
<proteinExistence type="predicted"/>
<dbReference type="KEGG" id="tag:Tagg_0292"/>
<evidence type="ECO:0000256" key="1">
    <source>
        <dbReference type="ARBA" id="ARBA00022448"/>
    </source>
</evidence>
<feature type="domain" description="ABC transporter" evidence="4">
    <location>
        <begin position="9"/>
        <end position="259"/>
    </location>
</feature>
<evidence type="ECO:0000313" key="5">
    <source>
        <dbReference type="EMBL" id="ADG90568.1"/>
    </source>
</evidence>
<dbReference type="PANTHER" id="PTHR43776:SF8">
    <property type="entry name" value="ABC TRANSPORTER, ATP-BINDING PROTEIN"/>
    <property type="match status" value="1"/>
</dbReference>
<evidence type="ECO:0000313" key="6">
    <source>
        <dbReference type="Proteomes" id="UP000002376"/>
    </source>
</evidence>
<accession>D5U0B8</accession>
<name>D5U0B8_THEAM</name>
<dbReference type="PROSITE" id="PS00211">
    <property type="entry name" value="ABC_TRANSPORTER_1"/>
    <property type="match status" value="1"/>
</dbReference>
<dbReference type="InterPro" id="IPR017871">
    <property type="entry name" value="ABC_transporter-like_CS"/>
</dbReference>
<dbReference type="GO" id="GO:0016887">
    <property type="term" value="F:ATP hydrolysis activity"/>
    <property type="evidence" value="ECO:0007669"/>
    <property type="project" value="InterPro"/>
</dbReference>
<dbReference type="PROSITE" id="PS50893">
    <property type="entry name" value="ABC_TRANSPORTER_2"/>
    <property type="match status" value="1"/>
</dbReference>
<reference evidence="5 6" key="1">
    <citation type="journal article" date="2010" name="Stand. Genomic Sci.">
        <title>Complete genome sequence of Thermosphaera aggregans type strain (M11TL).</title>
        <authorList>
            <person name="Spring S."/>
            <person name="Rachel R."/>
            <person name="Lapidus A."/>
            <person name="Davenport K."/>
            <person name="Tice H."/>
            <person name="Copeland A."/>
            <person name="Cheng J.F."/>
            <person name="Lucas S."/>
            <person name="Chen F."/>
            <person name="Nolan M."/>
            <person name="Bruce D."/>
            <person name="Goodwin L."/>
            <person name="Pitluck S."/>
            <person name="Ivanova N."/>
            <person name="Mavromatis K."/>
            <person name="Ovchinnikova G."/>
            <person name="Pati A."/>
            <person name="Chen A."/>
            <person name="Palaniappan K."/>
            <person name="Land M."/>
            <person name="Hauser L."/>
            <person name="Chang Y.J."/>
            <person name="Jeffries C.C."/>
            <person name="Brettin T."/>
            <person name="Detter J.C."/>
            <person name="Tapia R."/>
            <person name="Han C."/>
            <person name="Heimerl T."/>
            <person name="Weikl F."/>
            <person name="Brambilla E."/>
            <person name="Goker M."/>
            <person name="Bristow J."/>
            <person name="Eisen J.A."/>
            <person name="Markowitz V."/>
            <person name="Hugenholtz P."/>
            <person name="Kyrpides N.C."/>
            <person name="Klenk H.P."/>
        </authorList>
    </citation>
    <scope>NUCLEOTIDE SEQUENCE [LARGE SCALE GENOMIC DNA]</scope>
    <source>
        <strain evidence="6">DSM 11486 / M11TL</strain>
    </source>
</reference>